<dbReference type="PANTHER" id="PTHR43190">
    <property type="entry name" value="N-ACETYL-D-GLUCOSAMINE KINASE"/>
    <property type="match status" value="1"/>
</dbReference>
<organism evidence="2">
    <name type="scientific">Sporolactobacillus sp. Y61</name>
    <dbReference type="NCBI Taxonomy" id="3160863"/>
    <lineage>
        <taxon>Bacteria</taxon>
        <taxon>Bacillati</taxon>
        <taxon>Bacillota</taxon>
        <taxon>Bacilli</taxon>
        <taxon>Bacillales</taxon>
        <taxon>Sporolactobacillaceae</taxon>
        <taxon>Sporolactobacillus</taxon>
    </lineage>
</organism>
<accession>A0AAU8IET0</accession>
<dbReference type="RefSeq" id="WP_353948197.1">
    <property type="nucleotide sequence ID" value="NZ_CP159510.1"/>
</dbReference>
<dbReference type="Gene3D" id="3.30.420.40">
    <property type="match status" value="2"/>
</dbReference>
<gene>
    <name evidence="2" type="ORF">ABNN70_14515</name>
</gene>
<dbReference type="Pfam" id="PF01869">
    <property type="entry name" value="BcrAD_BadFG"/>
    <property type="match status" value="1"/>
</dbReference>
<name>A0AAU8IET0_9BACL</name>
<dbReference type="SUPFAM" id="SSF53067">
    <property type="entry name" value="Actin-like ATPase domain"/>
    <property type="match status" value="2"/>
</dbReference>
<evidence type="ECO:0000313" key="2">
    <source>
        <dbReference type="EMBL" id="XCJ16826.1"/>
    </source>
</evidence>
<dbReference type="InterPro" id="IPR052519">
    <property type="entry name" value="Euk-type_GlcNAc_Kinase"/>
</dbReference>
<dbReference type="PANTHER" id="PTHR43190:SF3">
    <property type="entry name" value="N-ACETYL-D-GLUCOSAMINE KINASE"/>
    <property type="match status" value="1"/>
</dbReference>
<sequence>MKKIYLAIDGGGTKTDAVLFSNSGKILSRAIGAGTNPNGMSFDQVTDHFRKLFSILFDGQRVIRLQGCFAGLSGADHPALTQRLTRSIQAACPADITHLQVGNDAMNALWSGTDGKPGMVVIAGTGSIAYGLHEDGRSFRIGGWGFLFGDEGSGYDIGRETIRQVLMEYDGRRPATALTSQVKDYFQVTAIPDIIPIVYQARKDKIAGLVPLVAESAELGDSCARKILDKAADQLIQLIGNGLEHFDTPPQVVLTGGVWKCILIRQRVLQQMNRSFVFPVCPPVWGSMARCLNEWEQSNDQISELLKKQL</sequence>
<feature type="domain" description="ATPase BadF/BadG/BcrA/BcrD type" evidence="1">
    <location>
        <begin position="8"/>
        <end position="261"/>
    </location>
</feature>
<dbReference type="InterPro" id="IPR002731">
    <property type="entry name" value="ATPase_BadF"/>
</dbReference>
<evidence type="ECO:0000259" key="1">
    <source>
        <dbReference type="Pfam" id="PF01869"/>
    </source>
</evidence>
<protein>
    <submittedName>
        <fullName evidence="2">BadF/BadG/BcrA/BcrD ATPase family protein</fullName>
    </submittedName>
</protein>
<dbReference type="EMBL" id="CP159510">
    <property type="protein sequence ID" value="XCJ16826.1"/>
    <property type="molecule type" value="Genomic_DNA"/>
</dbReference>
<dbReference type="CDD" id="cd24007">
    <property type="entry name" value="ASKHA_NBD_eukNAGK-like"/>
    <property type="match status" value="1"/>
</dbReference>
<dbReference type="InterPro" id="IPR043129">
    <property type="entry name" value="ATPase_NBD"/>
</dbReference>
<dbReference type="AlphaFoldDB" id="A0AAU8IET0"/>
<proteinExistence type="predicted"/>
<reference evidence="2" key="1">
    <citation type="submission" date="2024-06" db="EMBL/GenBank/DDBJ databases">
        <authorList>
            <person name="Fan A."/>
            <person name="Zhang F.Y."/>
            <person name="Zhang L."/>
        </authorList>
    </citation>
    <scope>NUCLEOTIDE SEQUENCE</scope>
    <source>
        <strain evidence="2">Y61</strain>
    </source>
</reference>